<evidence type="ECO:0000313" key="2">
    <source>
        <dbReference type="Proteomes" id="UP000031012"/>
    </source>
</evidence>
<name>A0A0B2UBM5_9GAMM</name>
<accession>A0A0B2UBM5</accession>
<evidence type="ECO:0000313" key="1">
    <source>
        <dbReference type="EMBL" id="KHN66502.1"/>
    </source>
</evidence>
<proteinExistence type="predicted"/>
<organism evidence="1 2">
    <name type="scientific">Acinetobacter oleivorans</name>
    <dbReference type="NCBI Taxonomy" id="1148157"/>
    <lineage>
        <taxon>Bacteria</taxon>
        <taxon>Pseudomonadati</taxon>
        <taxon>Pseudomonadota</taxon>
        <taxon>Gammaproteobacteria</taxon>
        <taxon>Moraxellales</taxon>
        <taxon>Moraxellaceae</taxon>
        <taxon>Acinetobacter</taxon>
    </lineage>
</organism>
<comment type="caution">
    <text evidence="1">The sequence shown here is derived from an EMBL/GenBank/DDBJ whole genome shotgun (WGS) entry which is preliminary data.</text>
</comment>
<dbReference type="Proteomes" id="UP000031012">
    <property type="component" value="Unassembled WGS sequence"/>
</dbReference>
<sequence>MKRLKVIIKDQFNQEKIALAKVRPMNDHALELHKSVEHIEIDDDIILPNMDLLYENPKNGKIYQLIGAFSEE</sequence>
<dbReference type="AlphaFoldDB" id="A0A0B2UBM5"/>
<reference evidence="1 2" key="1">
    <citation type="submission" date="2014-03" db="EMBL/GenBank/DDBJ databases">
        <title>Genome sequence of the diesel-degrader and plant-growth promoter Acinetobacter oleivorans PF-1 isolated from the roots of poplar tree.</title>
        <authorList>
            <person name="Gkorezis P."/>
            <person name="van Hamme J."/>
            <person name="Rineau F."/>
            <person name="Vangronsveld J."/>
            <person name="Francetti A."/>
        </authorList>
    </citation>
    <scope>NUCLEOTIDE SEQUENCE [LARGE SCALE GENOMIC DNA]</scope>
    <source>
        <strain evidence="1 2">PF1</strain>
    </source>
</reference>
<protein>
    <submittedName>
        <fullName evidence="1">Uncharacterized protein</fullName>
    </submittedName>
</protein>
<dbReference type="EMBL" id="JHQK01000012">
    <property type="protein sequence ID" value="KHN66502.1"/>
    <property type="molecule type" value="Genomic_DNA"/>
</dbReference>
<gene>
    <name evidence="1" type="ORF">DH17_02310</name>
</gene>